<dbReference type="PANTHER" id="PTHR11814">
    <property type="entry name" value="SULFATE TRANSPORTER"/>
    <property type="match status" value="1"/>
</dbReference>
<dbReference type="AlphaFoldDB" id="A0AA88PRM5"/>
<feature type="transmembrane region" description="Helical" evidence="6">
    <location>
        <begin position="524"/>
        <end position="543"/>
    </location>
</feature>
<keyword evidence="9" id="KW-1185">Reference proteome</keyword>
<feature type="domain" description="STAS" evidence="7">
    <location>
        <begin position="592"/>
        <end position="723"/>
    </location>
</feature>
<feature type="transmembrane region" description="Helical" evidence="6">
    <location>
        <begin position="329"/>
        <end position="347"/>
    </location>
</feature>
<dbReference type="InterPro" id="IPR036513">
    <property type="entry name" value="STAS_dom_sf"/>
</dbReference>
<dbReference type="PROSITE" id="PS50801">
    <property type="entry name" value="STAS"/>
    <property type="match status" value="1"/>
</dbReference>
<feature type="transmembrane region" description="Helical" evidence="6">
    <location>
        <begin position="408"/>
        <end position="425"/>
    </location>
</feature>
<feature type="transmembrane region" description="Helical" evidence="6">
    <location>
        <begin position="368"/>
        <end position="388"/>
    </location>
</feature>
<evidence type="ECO:0000256" key="3">
    <source>
        <dbReference type="ARBA" id="ARBA00022989"/>
    </source>
</evidence>
<feature type="compositionally biased region" description="Pro residues" evidence="5">
    <location>
        <begin position="116"/>
        <end position="125"/>
    </location>
</feature>
<feature type="compositionally biased region" description="Polar residues" evidence="5">
    <location>
        <begin position="46"/>
        <end position="62"/>
    </location>
</feature>
<feature type="compositionally biased region" description="Polar residues" evidence="5">
    <location>
        <begin position="126"/>
        <end position="136"/>
    </location>
</feature>
<feature type="region of interest" description="Disordered" evidence="5">
    <location>
        <begin position="1"/>
        <end position="162"/>
    </location>
</feature>
<protein>
    <recommendedName>
        <fullName evidence="7">STAS domain-containing protein</fullName>
    </recommendedName>
</protein>
<feature type="compositionally biased region" description="Basic residues" evidence="5">
    <location>
        <begin position="138"/>
        <end position="151"/>
    </location>
</feature>
<dbReference type="GO" id="GO:0008271">
    <property type="term" value="F:secondary active sulfate transmembrane transporter activity"/>
    <property type="evidence" value="ECO:0007669"/>
    <property type="project" value="InterPro"/>
</dbReference>
<accession>A0AA88PRM5</accession>
<dbReference type="Pfam" id="PF01740">
    <property type="entry name" value="STAS"/>
    <property type="match status" value="1"/>
</dbReference>
<feature type="transmembrane region" description="Helical" evidence="6">
    <location>
        <begin position="563"/>
        <end position="581"/>
    </location>
</feature>
<evidence type="ECO:0000259" key="7">
    <source>
        <dbReference type="PROSITE" id="PS50801"/>
    </source>
</evidence>
<dbReference type="Pfam" id="PF00916">
    <property type="entry name" value="Sulfate_transp"/>
    <property type="match status" value="1"/>
</dbReference>
<organism evidence="8 9">
    <name type="scientific">Cirrhinus molitorella</name>
    <name type="common">mud carp</name>
    <dbReference type="NCBI Taxonomy" id="172907"/>
    <lineage>
        <taxon>Eukaryota</taxon>
        <taxon>Metazoa</taxon>
        <taxon>Chordata</taxon>
        <taxon>Craniata</taxon>
        <taxon>Vertebrata</taxon>
        <taxon>Euteleostomi</taxon>
        <taxon>Actinopterygii</taxon>
        <taxon>Neopterygii</taxon>
        <taxon>Teleostei</taxon>
        <taxon>Ostariophysi</taxon>
        <taxon>Cypriniformes</taxon>
        <taxon>Cyprinidae</taxon>
        <taxon>Labeoninae</taxon>
        <taxon>Labeonini</taxon>
        <taxon>Cirrhinus</taxon>
    </lineage>
</organism>
<evidence type="ECO:0000256" key="6">
    <source>
        <dbReference type="SAM" id="Phobius"/>
    </source>
</evidence>
<proteinExistence type="predicted"/>
<keyword evidence="4 6" id="KW-0472">Membrane</keyword>
<feature type="compositionally biased region" description="Low complexity" evidence="5">
    <location>
        <begin position="87"/>
        <end position="96"/>
    </location>
</feature>
<dbReference type="SUPFAM" id="SSF52091">
    <property type="entry name" value="SpoIIaa-like"/>
    <property type="match status" value="1"/>
</dbReference>
<dbReference type="InterPro" id="IPR002645">
    <property type="entry name" value="STAS_dom"/>
</dbReference>
<feature type="transmembrane region" description="Helical" evidence="6">
    <location>
        <begin position="259"/>
        <end position="282"/>
    </location>
</feature>
<evidence type="ECO:0000256" key="5">
    <source>
        <dbReference type="SAM" id="MobiDB-lite"/>
    </source>
</evidence>
<dbReference type="InterPro" id="IPR011547">
    <property type="entry name" value="SLC26A/SulP_dom"/>
</dbReference>
<keyword evidence="2 6" id="KW-0812">Transmembrane</keyword>
<keyword evidence="3 6" id="KW-1133">Transmembrane helix</keyword>
<dbReference type="PROSITE" id="PS01130">
    <property type="entry name" value="SLC26A"/>
    <property type="match status" value="1"/>
</dbReference>
<reference evidence="8" key="1">
    <citation type="submission" date="2023-08" db="EMBL/GenBank/DDBJ databases">
        <title>Chromosome-level Genome Assembly of mud carp (Cirrhinus molitorella).</title>
        <authorList>
            <person name="Liu H."/>
        </authorList>
    </citation>
    <scope>NUCLEOTIDE SEQUENCE</scope>
    <source>
        <strain evidence="8">Prfri</strain>
        <tissue evidence="8">Muscle</tissue>
    </source>
</reference>
<comment type="subcellular location">
    <subcellularLocation>
        <location evidence="1">Membrane</location>
        <topology evidence="1">Multi-pass membrane protein</topology>
    </subcellularLocation>
</comment>
<evidence type="ECO:0000256" key="2">
    <source>
        <dbReference type="ARBA" id="ARBA00022692"/>
    </source>
</evidence>
<feature type="transmembrane region" description="Helical" evidence="6">
    <location>
        <begin position="289"/>
        <end position="309"/>
    </location>
</feature>
<dbReference type="Gene3D" id="3.30.750.24">
    <property type="entry name" value="STAS domain"/>
    <property type="match status" value="1"/>
</dbReference>
<gene>
    <name evidence="8" type="ORF">Q8A67_010042</name>
</gene>
<feature type="compositionally biased region" description="Basic and acidic residues" evidence="5">
    <location>
        <begin position="1"/>
        <end position="14"/>
    </location>
</feature>
<dbReference type="InterPro" id="IPR001902">
    <property type="entry name" value="SLC26A/SulP_fam"/>
</dbReference>
<dbReference type="InterPro" id="IPR018045">
    <property type="entry name" value="S04_transporter_CS"/>
</dbReference>
<dbReference type="Proteomes" id="UP001187343">
    <property type="component" value="Unassembled WGS sequence"/>
</dbReference>
<feature type="compositionally biased region" description="Basic and acidic residues" evidence="5">
    <location>
        <begin position="27"/>
        <end position="42"/>
    </location>
</feature>
<comment type="caution">
    <text evidence="8">The sequence shown here is derived from an EMBL/GenBank/DDBJ whole genome shotgun (WGS) entry which is preliminary data.</text>
</comment>
<evidence type="ECO:0000256" key="1">
    <source>
        <dbReference type="ARBA" id="ARBA00004141"/>
    </source>
</evidence>
<dbReference type="GO" id="GO:0016020">
    <property type="term" value="C:membrane"/>
    <property type="evidence" value="ECO:0007669"/>
    <property type="project" value="UniProtKB-SubCell"/>
</dbReference>
<name>A0AA88PRM5_9TELE</name>
<feature type="transmembrane region" description="Helical" evidence="6">
    <location>
        <begin position="488"/>
        <end position="512"/>
    </location>
</feature>
<dbReference type="CDD" id="cd07042">
    <property type="entry name" value="STAS_SulP_like_sulfate_transporter"/>
    <property type="match status" value="1"/>
</dbReference>
<evidence type="ECO:0000256" key="4">
    <source>
        <dbReference type="ARBA" id="ARBA00023136"/>
    </source>
</evidence>
<dbReference type="EMBL" id="JAUYZG010000009">
    <property type="protein sequence ID" value="KAK2898624.1"/>
    <property type="molecule type" value="Genomic_DNA"/>
</dbReference>
<evidence type="ECO:0000313" key="8">
    <source>
        <dbReference type="EMBL" id="KAK2898624.1"/>
    </source>
</evidence>
<sequence length="736" mass="80128">MSRFREALKEDESGQKNSKVPQKRKKKESEDKDNAVMSKDRLPLIGSSSNKVTARPSLSTPQAEARKRGYPPVSSVAPDSMAPWEGSSHSESSFTSFPPPLSPLPLAHSKPITALEPPPPPPPPQIKNTQPENGQSARVKRKPLPPRHPPRPPRLPPLRQMDNQSCSESVNFNSNSVYGLSEAQLDILGQRRLKVHRTIWEKLKEERWYSVPRLKSCLLSVAPLLSWLPQYSLRKNTVGDLISGISVGIMHLPQGMANALLAAVPPVFGLYSSFYPVLVYFLFGTSRHISVGTFSVLSIMVGTVAANVVLPDSGAESNETEAENARAAFAAQLTILCGLIQILLYVLRCGGVCRWLSQPMVSGYTTAAAVHVTVHQLPLLMGISIVRHRGVFAVFWMFSNIVTGARRVLLATLVLSLVSLVILVGGKMVNSRWSTRFPIPWELVLIIVATLSSVQFDLSGQYGIQIVGPIPTGLSPPSLPSFSVSQELLLTALALAVVGYGFQASLGMMFAHKHGYHFYSNQELLAMGLCNSIGGMFQCFPVSGSMSRSTVQESTGGQTQVSSLVSALIILLILLKFGPLFQQLPKLVFIITTYTAHQVPGVTVFSCCNPLYYANANQTFTSLKQAVSNNSNENPEVSPPDQQGVQSAQCCIILELSGVTFMDSVAMGSFKSVLQEFENTQILFFCAACPDGLLSQMKNHGLVPDFLSPSSFFPSVHHAVLHYRGLQNTGTDVTEL</sequence>
<evidence type="ECO:0000313" key="9">
    <source>
        <dbReference type="Proteomes" id="UP001187343"/>
    </source>
</evidence>